<dbReference type="CDD" id="cd00353">
    <property type="entry name" value="Ribosomal_S15p_S13e"/>
    <property type="match status" value="1"/>
</dbReference>
<protein>
    <recommendedName>
        <fullName evidence="4">Small ribosomal subunit protein uS15</fullName>
    </recommendedName>
</protein>
<dbReference type="GO" id="GO:0006412">
    <property type="term" value="P:translation"/>
    <property type="evidence" value="ECO:0007669"/>
    <property type="project" value="UniProtKB-UniRule"/>
</dbReference>
<comment type="caution">
    <text evidence="7">The sequence shown here is derived from an EMBL/GenBank/DDBJ whole genome shotgun (WGS) entry which is preliminary data.</text>
</comment>
<dbReference type="Proteomes" id="UP000546007">
    <property type="component" value="Unassembled WGS sequence"/>
</dbReference>
<comment type="function">
    <text evidence="4 6">One of the primary rRNA binding proteins, it binds directly to 16S rRNA where it helps nucleate assembly of the platform of the 30S subunit by binding and bridging several RNA helices of the 16S rRNA.</text>
</comment>
<keyword evidence="4 6" id="KW-0699">rRNA-binding</keyword>
<dbReference type="HAMAP" id="MF_01343_B">
    <property type="entry name" value="Ribosomal_uS15_B"/>
    <property type="match status" value="1"/>
</dbReference>
<comment type="subunit">
    <text evidence="3 4">Part of the 30S ribosomal subunit. Forms a bridge to the 50S subunit in the 70S ribosome, contacting the 23S rRNA.</text>
</comment>
<dbReference type="InterPro" id="IPR009068">
    <property type="entry name" value="uS15_NS1_RNA-bd_sf"/>
</dbReference>
<dbReference type="InterPro" id="IPR000589">
    <property type="entry name" value="Ribosomal_uS15"/>
</dbReference>
<evidence type="ECO:0000313" key="7">
    <source>
        <dbReference type="EMBL" id="MBB4027241.1"/>
    </source>
</evidence>
<dbReference type="SMART" id="SM01387">
    <property type="entry name" value="Ribosomal_S15"/>
    <property type="match status" value="1"/>
</dbReference>
<keyword evidence="1 4" id="KW-0689">Ribosomal protein</keyword>
<accession>A0A7W6HYA0</accession>
<dbReference type="SUPFAM" id="SSF47060">
    <property type="entry name" value="S15/NS1 RNA-binding domain"/>
    <property type="match status" value="1"/>
</dbReference>
<dbReference type="AlphaFoldDB" id="A0A7W6HYA0"/>
<evidence type="ECO:0000256" key="6">
    <source>
        <dbReference type="RuleBase" id="RU004524"/>
    </source>
</evidence>
<keyword evidence="2 4" id="KW-0687">Ribonucleoprotein</keyword>
<dbReference type="PANTHER" id="PTHR23321">
    <property type="entry name" value="RIBOSOMAL PROTEIN S15, BACTERIAL AND ORGANELLAR"/>
    <property type="match status" value="1"/>
</dbReference>
<dbReference type="GO" id="GO:0022627">
    <property type="term" value="C:cytosolic small ribosomal subunit"/>
    <property type="evidence" value="ECO:0007669"/>
    <property type="project" value="TreeGrafter"/>
</dbReference>
<dbReference type="InterPro" id="IPR005290">
    <property type="entry name" value="Ribosomal_uS15_bac-type"/>
</dbReference>
<evidence type="ECO:0000256" key="1">
    <source>
        <dbReference type="ARBA" id="ARBA00022980"/>
    </source>
</evidence>
<dbReference type="NCBIfam" id="TIGR00952">
    <property type="entry name" value="S15_bact"/>
    <property type="match status" value="1"/>
</dbReference>
<evidence type="ECO:0000313" key="8">
    <source>
        <dbReference type="Proteomes" id="UP000546007"/>
    </source>
</evidence>
<evidence type="ECO:0000256" key="5">
    <source>
        <dbReference type="RuleBase" id="RU003919"/>
    </source>
</evidence>
<dbReference type="EMBL" id="JACIES010000008">
    <property type="protein sequence ID" value="MBB4027241.1"/>
    <property type="molecule type" value="Genomic_DNA"/>
</dbReference>
<dbReference type="PROSITE" id="PS00362">
    <property type="entry name" value="RIBOSOMAL_S15"/>
    <property type="match status" value="1"/>
</dbReference>
<dbReference type="Pfam" id="PF00312">
    <property type="entry name" value="Ribosomal_S15"/>
    <property type="match status" value="1"/>
</dbReference>
<evidence type="ECO:0000256" key="4">
    <source>
        <dbReference type="HAMAP-Rule" id="MF_01343"/>
    </source>
</evidence>
<evidence type="ECO:0000256" key="2">
    <source>
        <dbReference type="ARBA" id="ARBA00023274"/>
    </source>
</evidence>
<keyword evidence="8" id="KW-1185">Reference proteome</keyword>
<dbReference type="FunFam" id="1.10.287.10:FF:000002">
    <property type="entry name" value="30S ribosomal protein S15"/>
    <property type="match status" value="1"/>
</dbReference>
<organism evidence="7 8">
    <name type="scientific">Butyricimonas faecihominis</name>
    <dbReference type="NCBI Taxonomy" id="1472416"/>
    <lineage>
        <taxon>Bacteria</taxon>
        <taxon>Pseudomonadati</taxon>
        <taxon>Bacteroidota</taxon>
        <taxon>Bacteroidia</taxon>
        <taxon>Bacteroidales</taxon>
        <taxon>Odoribacteraceae</taxon>
        <taxon>Butyricimonas</taxon>
    </lineage>
</organism>
<evidence type="ECO:0000256" key="3">
    <source>
        <dbReference type="ARBA" id="ARBA00064542"/>
    </source>
</evidence>
<dbReference type="GO" id="GO:0003735">
    <property type="term" value="F:structural constituent of ribosome"/>
    <property type="evidence" value="ECO:0007669"/>
    <property type="project" value="InterPro"/>
</dbReference>
<dbReference type="Gene3D" id="1.10.287.10">
    <property type="entry name" value="S15/NS1, RNA-binding"/>
    <property type="match status" value="1"/>
</dbReference>
<reference evidence="7 8" key="1">
    <citation type="submission" date="2020-08" db="EMBL/GenBank/DDBJ databases">
        <title>Genomic Encyclopedia of Type Strains, Phase IV (KMG-IV): sequencing the most valuable type-strain genomes for metagenomic binning, comparative biology and taxonomic classification.</title>
        <authorList>
            <person name="Goeker M."/>
        </authorList>
    </citation>
    <scope>NUCLEOTIDE SEQUENCE [LARGE SCALE GENOMIC DNA]</scope>
    <source>
        <strain evidence="7 8">DSM 105721</strain>
    </source>
</reference>
<dbReference type="Gene3D" id="6.10.250.3130">
    <property type="match status" value="1"/>
</dbReference>
<keyword evidence="4 6" id="KW-0694">RNA-binding</keyword>
<comment type="similarity">
    <text evidence="4 5">Belongs to the universal ribosomal protein uS15 family.</text>
</comment>
<proteinExistence type="inferred from homology"/>
<sequence length="127" mass="14999">MENWNTKIQKGLEKIGLCRNKTYLCGVKINIKSKRLYIMYLTSEKKEELFSQYGKSNKDTGSVESQVALFSYRIAHLTEHLKKNHKDFATQRSLIKLVGKRRALLDYMKKRDIDRYRAIVKALNLRK</sequence>
<gene>
    <name evidence="4" type="primary">rpsO</name>
    <name evidence="7" type="ORF">GGR14_003051</name>
</gene>
<comment type="function">
    <text evidence="4">Forms an intersubunit bridge (bridge B4) with the 23S rRNA of the 50S subunit in the ribosome.</text>
</comment>
<dbReference type="GO" id="GO:0019843">
    <property type="term" value="F:rRNA binding"/>
    <property type="evidence" value="ECO:0007669"/>
    <property type="project" value="UniProtKB-UniRule"/>
</dbReference>
<name>A0A7W6HYA0_9BACT</name>
<dbReference type="PANTHER" id="PTHR23321:SF26">
    <property type="entry name" value="SMALL RIBOSOMAL SUBUNIT PROTEIN US15M"/>
    <property type="match status" value="1"/>
</dbReference>